<dbReference type="CDD" id="cd09272">
    <property type="entry name" value="RNase_HI_RT_Ty1"/>
    <property type="match status" value="1"/>
</dbReference>
<sequence length="144" mass="15359">MRRKLRNGKGARAGICPGAGEIAGALRQSRAAKSPLQGRASGARPKTAGAGALRHSRAPKRPCRAETAAAVAHDPVRVSGTRHIRLREHFVRDMVNRGDISLSHVGTSNMVADIFTKALGPKIFSTHCYALGLRTRHPRLGSAL</sequence>
<dbReference type="AlphaFoldDB" id="A0A2X0L4K9"/>
<accession>A0A2X0L4K9</accession>
<proteinExistence type="predicted"/>
<evidence type="ECO:0000256" key="1">
    <source>
        <dbReference type="SAM" id="MobiDB-lite"/>
    </source>
</evidence>
<gene>
    <name evidence="2" type="ORF">BZ3500_MVSOF-1268-A1-R1_CHR10-2G02801</name>
</gene>
<keyword evidence="3" id="KW-1185">Reference proteome</keyword>
<feature type="region of interest" description="Disordered" evidence="1">
    <location>
        <begin position="29"/>
        <end position="69"/>
    </location>
</feature>
<protein>
    <submittedName>
        <fullName evidence="2">BZ3500_MvSof-1268-A1-R1_Chr10-2g02801 protein</fullName>
    </submittedName>
</protein>
<dbReference type="Proteomes" id="UP000249723">
    <property type="component" value="Unassembled WGS sequence"/>
</dbReference>
<evidence type="ECO:0000313" key="3">
    <source>
        <dbReference type="Proteomes" id="UP000249723"/>
    </source>
</evidence>
<dbReference type="EMBL" id="FMWP01000117">
    <property type="protein sequence ID" value="SDA01571.1"/>
    <property type="molecule type" value="Genomic_DNA"/>
</dbReference>
<name>A0A2X0L4K9_9BASI</name>
<reference evidence="3" key="1">
    <citation type="submission" date="2016-10" db="EMBL/GenBank/DDBJ databases">
        <authorList>
            <person name="Jeantristanb JTB J.-T."/>
            <person name="Ricardo R."/>
        </authorList>
    </citation>
    <scope>NUCLEOTIDE SEQUENCE [LARGE SCALE GENOMIC DNA]</scope>
</reference>
<organism evidence="2 3">
    <name type="scientific">Microbotryum saponariae</name>
    <dbReference type="NCBI Taxonomy" id="289078"/>
    <lineage>
        <taxon>Eukaryota</taxon>
        <taxon>Fungi</taxon>
        <taxon>Dikarya</taxon>
        <taxon>Basidiomycota</taxon>
        <taxon>Pucciniomycotina</taxon>
        <taxon>Microbotryomycetes</taxon>
        <taxon>Microbotryales</taxon>
        <taxon>Microbotryaceae</taxon>
        <taxon>Microbotryum</taxon>
    </lineage>
</organism>
<evidence type="ECO:0000313" key="2">
    <source>
        <dbReference type="EMBL" id="SDA01571.1"/>
    </source>
</evidence>